<gene>
    <name evidence="1" type="ORF">KHQ06_14010</name>
</gene>
<dbReference type="Proteomes" id="UP000683310">
    <property type="component" value="Chromosome"/>
</dbReference>
<dbReference type="Pfam" id="PF19749">
    <property type="entry name" value="DUF6236"/>
    <property type="match status" value="1"/>
</dbReference>
<evidence type="ECO:0000313" key="2">
    <source>
        <dbReference type="Proteomes" id="UP000683310"/>
    </source>
</evidence>
<dbReference type="InterPro" id="IPR046203">
    <property type="entry name" value="DUF6236"/>
</dbReference>
<organism evidence="1 2">
    <name type="scientific">Nocardia tengchongensis</name>
    <dbReference type="NCBI Taxonomy" id="2055889"/>
    <lineage>
        <taxon>Bacteria</taxon>
        <taxon>Bacillati</taxon>
        <taxon>Actinomycetota</taxon>
        <taxon>Actinomycetes</taxon>
        <taxon>Mycobacteriales</taxon>
        <taxon>Nocardiaceae</taxon>
        <taxon>Nocardia</taxon>
    </lineage>
</organism>
<evidence type="ECO:0008006" key="3">
    <source>
        <dbReference type="Google" id="ProtNLM"/>
    </source>
</evidence>
<protein>
    <recommendedName>
        <fullName evidence="3">DUF3618 domain-containing protein</fullName>
    </recommendedName>
</protein>
<keyword evidence="2" id="KW-1185">Reference proteome</keyword>
<accession>A0ABX8CV94</accession>
<evidence type="ECO:0000313" key="1">
    <source>
        <dbReference type="EMBL" id="QVI23824.1"/>
    </source>
</evidence>
<proteinExistence type="predicted"/>
<dbReference type="EMBL" id="CP074371">
    <property type="protein sequence ID" value="QVI23824.1"/>
    <property type="molecule type" value="Genomic_DNA"/>
</dbReference>
<sequence length="131" mass="13782">MSTELGNIAAIEDPAIAEKHLQSVYNANTKPQLDELRRALRALGIESSTGLLGLKVDVSEAAAGTLLGAGAAAGSPLAVAGGVVLGVGSYVANRRTARRTAQRESPVSYLLAVDRELSGRSLIDRMRRRTR</sequence>
<reference evidence="1 2" key="1">
    <citation type="submission" date="2021-04" db="EMBL/GenBank/DDBJ databases">
        <title>Nocardia tengchongensis.</title>
        <authorList>
            <person name="Zhuang k."/>
            <person name="Ran Y."/>
            <person name="Li W."/>
        </authorList>
    </citation>
    <scope>NUCLEOTIDE SEQUENCE [LARGE SCALE GENOMIC DNA]</scope>
    <source>
        <strain evidence="1 2">CFH S0057</strain>
    </source>
</reference>
<name>A0ABX8CV94_9NOCA</name>